<evidence type="ECO:0000256" key="1">
    <source>
        <dbReference type="SAM" id="Phobius"/>
    </source>
</evidence>
<comment type="caution">
    <text evidence="2">The sequence shown here is derived from an EMBL/GenBank/DDBJ whole genome shotgun (WGS) entry which is preliminary data.</text>
</comment>
<dbReference type="Pfam" id="PF11658">
    <property type="entry name" value="CBP_BcsG"/>
    <property type="match status" value="1"/>
</dbReference>
<evidence type="ECO:0000313" key="3">
    <source>
        <dbReference type="Proteomes" id="UP000023268"/>
    </source>
</evidence>
<dbReference type="InterPro" id="IPR017744">
    <property type="entry name" value="BcsG"/>
</dbReference>
<dbReference type="Proteomes" id="UP000023268">
    <property type="component" value="Unassembled WGS sequence"/>
</dbReference>
<keyword evidence="1" id="KW-0472">Membrane</keyword>
<organism evidence="2 3">
    <name type="scientific">Hylemonella gracilis str. Niagara R</name>
    <dbReference type="NCBI Taxonomy" id="1458275"/>
    <lineage>
        <taxon>Bacteria</taxon>
        <taxon>Pseudomonadati</taxon>
        <taxon>Pseudomonadota</taxon>
        <taxon>Betaproteobacteria</taxon>
        <taxon>Burkholderiales</taxon>
        <taxon>Comamonadaceae</taxon>
        <taxon>Hylemonella</taxon>
    </lineage>
</organism>
<name>A0A016XFK4_9BURK</name>
<dbReference type="EMBL" id="JEMG01000001">
    <property type="protein sequence ID" value="EYC50357.1"/>
    <property type="molecule type" value="Genomic_DNA"/>
</dbReference>
<keyword evidence="1" id="KW-0812">Transmembrane</keyword>
<gene>
    <name evidence="2" type="ORF">AZ34_04275</name>
</gene>
<reference evidence="2 3" key="1">
    <citation type="submission" date="2014-02" db="EMBL/GenBank/DDBJ databases">
        <title>Draft Genome of Hylemonella gracilis isolated from the Niagara River.</title>
        <authorList>
            <person name="Pawlowski D.R."/>
            <person name="Koudelka G.B."/>
        </authorList>
    </citation>
    <scope>NUCLEOTIDE SEQUENCE [LARGE SCALE GENOMIC DNA]</scope>
    <source>
        <strain evidence="2 3">Niagara R</strain>
    </source>
</reference>
<proteinExistence type="predicted"/>
<dbReference type="AlphaFoldDB" id="A0A016XFK4"/>
<feature type="transmembrane region" description="Helical" evidence="1">
    <location>
        <begin position="97"/>
        <end position="120"/>
    </location>
</feature>
<keyword evidence="1" id="KW-1133">Transmembrane helix</keyword>
<dbReference type="STRING" id="1458275.AZ34_04275"/>
<dbReference type="eggNOG" id="COG2194">
    <property type="taxonomic scope" value="Bacteria"/>
</dbReference>
<protein>
    <submittedName>
        <fullName evidence="2">Membrane protein</fullName>
    </submittedName>
</protein>
<feature type="transmembrane region" description="Helical" evidence="1">
    <location>
        <begin position="127"/>
        <end position="146"/>
    </location>
</feature>
<dbReference type="NCBIfam" id="TIGR03368">
    <property type="entry name" value="cellulose_yhjU"/>
    <property type="match status" value="1"/>
</dbReference>
<sequence length="549" mass="59687">MAHGPASPAASIQLGGWSFYFIAKFLLHGRGLIDFHALENLAFAAALLAPLPPAWRRLRLVLAVPVAVALLYHESWLPPFSRLWSQATLLTDFSADYLLELAGRFVNVEVVALLVLAWAAQHIVSRYIRVGVLVTAALLVLAVMPYTQMLAKGPSLASAGALPATTAQRDQGPDALLRDFYAAEARRVVSLPDLAARGEAPPFDLVFLHVCSLSWDDLQFSGLDGHPLWSRFDALFTRFNSAASYSGPSAIRIHRALCGQTPHQGLYDTAADSCYLFPNLKRAGFTPELALNHDGHFDDFLSVLRRQGLNAPPLPLEGTPVPQRGFDDSPIHDDLAVLARWLDGRTHRDPDQSTQARAALYYNTISLHDGNKLSTGARLDAAASYRLRAGKLFDDINAFLNLLEQSGRRVIVVLTPEHGAALRGDRYQIAGLRDMPTPQITNVPVGVKVIGARREDAALRIDQPSSYLGLSQLLAQLIATPPYPAQQDASAAASAGFRMADYARQLPATHYVADNDGTVMLALPDAGSDTGAGHYLVQRKGQSWQDYAP</sequence>
<evidence type="ECO:0000313" key="2">
    <source>
        <dbReference type="EMBL" id="EYC50357.1"/>
    </source>
</evidence>
<accession>A0A016XFK4</accession>